<name>A0A9Q3JNY6_9BASI</name>
<organism evidence="2 3">
    <name type="scientific">Austropuccinia psidii MF-1</name>
    <dbReference type="NCBI Taxonomy" id="1389203"/>
    <lineage>
        <taxon>Eukaryota</taxon>
        <taxon>Fungi</taxon>
        <taxon>Dikarya</taxon>
        <taxon>Basidiomycota</taxon>
        <taxon>Pucciniomycotina</taxon>
        <taxon>Pucciniomycetes</taxon>
        <taxon>Pucciniales</taxon>
        <taxon>Sphaerophragmiaceae</taxon>
        <taxon>Austropuccinia</taxon>
    </lineage>
</organism>
<accession>A0A9Q3JNY6</accession>
<proteinExistence type="predicted"/>
<dbReference type="Proteomes" id="UP000765509">
    <property type="component" value="Unassembled WGS sequence"/>
</dbReference>
<protein>
    <submittedName>
        <fullName evidence="2">Uncharacterized protein</fullName>
    </submittedName>
</protein>
<sequence>MDFCTCSSCWNYKVTTSNGQTREGLYVDCSTQIKHWAKISTQQDKCVNNNCFIKTSLTHQEKLTTQLSSDNEESDSSSQETKSNHNTNNKKII</sequence>
<keyword evidence="3" id="KW-1185">Reference proteome</keyword>
<feature type="non-terminal residue" evidence="2">
    <location>
        <position position="93"/>
    </location>
</feature>
<dbReference type="AlphaFoldDB" id="A0A9Q3JNY6"/>
<evidence type="ECO:0000313" key="3">
    <source>
        <dbReference type="Proteomes" id="UP000765509"/>
    </source>
</evidence>
<gene>
    <name evidence="2" type="ORF">O181_105677</name>
</gene>
<dbReference type="OrthoDB" id="2517153at2759"/>
<feature type="region of interest" description="Disordered" evidence="1">
    <location>
        <begin position="63"/>
        <end position="93"/>
    </location>
</feature>
<feature type="compositionally biased region" description="Polar residues" evidence="1">
    <location>
        <begin position="79"/>
        <end position="93"/>
    </location>
</feature>
<evidence type="ECO:0000313" key="2">
    <source>
        <dbReference type="EMBL" id="MBW0565962.1"/>
    </source>
</evidence>
<dbReference type="EMBL" id="AVOT02078308">
    <property type="protein sequence ID" value="MBW0565962.1"/>
    <property type="molecule type" value="Genomic_DNA"/>
</dbReference>
<evidence type="ECO:0000256" key="1">
    <source>
        <dbReference type="SAM" id="MobiDB-lite"/>
    </source>
</evidence>
<reference evidence="2" key="1">
    <citation type="submission" date="2021-03" db="EMBL/GenBank/DDBJ databases">
        <title>Draft genome sequence of rust myrtle Austropuccinia psidii MF-1, a brazilian biotype.</title>
        <authorList>
            <person name="Quecine M.C."/>
            <person name="Pachon D.M.R."/>
            <person name="Bonatelli M.L."/>
            <person name="Correr F.H."/>
            <person name="Franceschini L.M."/>
            <person name="Leite T.F."/>
            <person name="Margarido G.R.A."/>
            <person name="Almeida C.A."/>
            <person name="Ferrarezi J.A."/>
            <person name="Labate C.A."/>
        </authorList>
    </citation>
    <scope>NUCLEOTIDE SEQUENCE</scope>
    <source>
        <strain evidence="2">MF-1</strain>
    </source>
</reference>
<comment type="caution">
    <text evidence="2">The sequence shown here is derived from an EMBL/GenBank/DDBJ whole genome shotgun (WGS) entry which is preliminary data.</text>
</comment>